<proteinExistence type="predicted"/>
<accession>A0ABU4GST3</accession>
<evidence type="ECO:0000259" key="1">
    <source>
        <dbReference type="Pfam" id="PF01261"/>
    </source>
</evidence>
<dbReference type="Proteomes" id="UP001276854">
    <property type="component" value="Unassembled WGS sequence"/>
</dbReference>
<dbReference type="Gene3D" id="3.20.20.150">
    <property type="entry name" value="Divalent-metal-dependent TIM barrel enzymes"/>
    <property type="match status" value="1"/>
</dbReference>
<gene>
    <name evidence="2" type="ORF">RZO55_24300</name>
</gene>
<feature type="domain" description="Xylose isomerase-like TIM barrel" evidence="1">
    <location>
        <begin position="19"/>
        <end position="226"/>
    </location>
</feature>
<dbReference type="RefSeq" id="WP_318066856.1">
    <property type="nucleotide sequence ID" value="NZ_JAWONS010000329.1"/>
</dbReference>
<dbReference type="PANTHER" id="PTHR12110">
    <property type="entry name" value="HYDROXYPYRUVATE ISOMERASE"/>
    <property type="match status" value="1"/>
</dbReference>
<dbReference type="InterPro" id="IPR036237">
    <property type="entry name" value="Xyl_isomerase-like_sf"/>
</dbReference>
<comment type="caution">
    <text evidence="2">The sequence shown here is derived from an EMBL/GenBank/DDBJ whole genome shotgun (WGS) entry which is preliminary data.</text>
</comment>
<dbReference type="Pfam" id="PF01261">
    <property type="entry name" value="AP_endonuc_2"/>
    <property type="match status" value="1"/>
</dbReference>
<organism evidence="2 3">
    <name type="scientific">Clostridium boliviensis</name>
    <dbReference type="NCBI Taxonomy" id="318465"/>
    <lineage>
        <taxon>Bacteria</taxon>
        <taxon>Bacillati</taxon>
        <taxon>Bacillota</taxon>
        <taxon>Clostridia</taxon>
        <taxon>Eubacteriales</taxon>
        <taxon>Clostridiaceae</taxon>
        <taxon>Clostridium</taxon>
    </lineage>
</organism>
<evidence type="ECO:0000313" key="2">
    <source>
        <dbReference type="EMBL" id="MDW2800696.1"/>
    </source>
</evidence>
<reference evidence="2 3" key="1">
    <citation type="submission" date="2023-10" db="EMBL/GenBank/DDBJ databases">
        <title>A novel Glycoside Hydrolase 43-Like Enzyme from Clostrdium boliviensis is an Endo-xylanase, and a Candidate for Xylooligosaccharides Production from Different Xylan Substrates.</title>
        <authorList>
            <person name="Alvarez M.T."/>
            <person name="Rocabado-Villegas L.R."/>
            <person name="Salas-Veizaga D.M."/>
            <person name="Linares-Pasten J.A."/>
            <person name="Gudmundsdottir E.E."/>
            <person name="Hreggvidsson G.O."/>
            <person name="Adlercreutz P."/>
            <person name="Nordberg Karlsson E."/>
        </authorList>
    </citation>
    <scope>NUCLEOTIDE SEQUENCE [LARGE SCALE GENOMIC DNA]</scope>
    <source>
        <strain evidence="2 3">E-1</strain>
    </source>
</reference>
<dbReference type="SUPFAM" id="SSF51658">
    <property type="entry name" value="Xylose isomerase-like"/>
    <property type="match status" value="1"/>
</dbReference>
<dbReference type="InterPro" id="IPR050312">
    <property type="entry name" value="IolE/XylAMocC-like"/>
</dbReference>
<sequence length="259" mass="29981">MVGIYDWFGYDVSIKDRYKLIKEAGFDTVMLWWSEGFNRGKDYKNSVQYALDAGLFIENIHTPVQDQNNFSLDNQDGERVIQCYLQCIKDCSEFNIPTMVIHLPNDKYPINKLGMKRIERITNQAEEFNVNVAFENLENIHNLTLVLNHANSKKIGFCYDCCHHANYAIADDLLGKYGGRLMAMHLHDNGGQRNQHQLPFSGNVNWLMVMQKIVLTGYKGATTLEPMNWGYENLSIQEFLNSAYNKAKELDNWRDGLYN</sequence>
<protein>
    <submittedName>
        <fullName evidence="2">TIM barrel protein</fullName>
    </submittedName>
</protein>
<dbReference type="InterPro" id="IPR013022">
    <property type="entry name" value="Xyl_isomerase-like_TIM-brl"/>
</dbReference>
<dbReference type="EMBL" id="JAWONS010000329">
    <property type="protein sequence ID" value="MDW2800696.1"/>
    <property type="molecule type" value="Genomic_DNA"/>
</dbReference>
<keyword evidence="3" id="KW-1185">Reference proteome</keyword>
<name>A0ABU4GST3_9CLOT</name>
<evidence type="ECO:0000313" key="3">
    <source>
        <dbReference type="Proteomes" id="UP001276854"/>
    </source>
</evidence>